<gene>
    <name evidence="1" type="ORF">SDC9_195164</name>
</gene>
<dbReference type="EMBL" id="VSSQ01109161">
    <property type="protein sequence ID" value="MPN47561.1"/>
    <property type="molecule type" value="Genomic_DNA"/>
</dbReference>
<reference evidence="1" key="1">
    <citation type="submission" date="2019-08" db="EMBL/GenBank/DDBJ databases">
        <authorList>
            <person name="Kucharzyk K."/>
            <person name="Murdoch R.W."/>
            <person name="Higgins S."/>
            <person name="Loffler F."/>
        </authorList>
    </citation>
    <scope>NUCLEOTIDE SEQUENCE</scope>
</reference>
<comment type="caution">
    <text evidence="1">The sequence shown here is derived from an EMBL/GenBank/DDBJ whole genome shotgun (WGS) entry which is preliminary data.</text>
</comment>
<accession>A0A645I8A7</accession>
<protein>
    <submittedName>
        <fullName evidence="1">Uncharacterized protein</fullName>
    </submittedName>
</protein>
<proteinExistence type="predicted"/>
<sequence length="84" mass="9287">MPILSVLDHGHLEHLTGRGAVDVAAVLEYLNAPLLPCQPGDDAGFDGAEVRYDESAAIARDKRCTDQFRQDIWHRGIQLSDIFV</sequence>
<evidence type="ECO:0000313" key="1">
    <source>
        <dbReference type="EMBL" id="MPN47561.1"/>
    </source>
</evidence>
<organism evidence="1">
    <name type="scientific">bioreactor metagenome</name>
    <dbReference type="NCBI Taxonomy" id="1076179"/>
    <lineage>
        <taxon>unclassified sequences</taxon>
        <taxon>metagenomes</taxon>
        <taxon>ecological metagenomes</taxon>
    </lineage>
</organism>
<dbReference type="AlphaFoldDB" id="A0A645I8A7"/>
<name>A0A645I8A7_9ZZZZ</name>